<evidence type="ECO:0000256" key="3">
    <source>
        <dbReference type="SAM" id="MobiDB-lite"/>
    </source>
</evidence>
<keyword evidence="2" id="KW-0539">Nucleus</keyword>
<feature type="domain" description="Transcription factor CBF/NF-Y/archaeal histone" evidence="4">
    <location>
        <begin position="87"/>
        <end position="150"/>
    </location>
</feature>
<dbReference type="AlphaFoldDB" id="A0A914DDM5"/>
<comment type="subcellular location">
    <subcellularLocation>
        <location evidence="1">Nucleus</location>
    </subcellularLocation>
</comment>
<dbReference type="Gene3D" id="1.10.20.10">
    <property type="entry name" value="Histone, subunit A"/>
    <property type="match status" value="1"/>
</dbReference>
<dbReference type="SUPFAM" id="SSF47113">
    <property type="entry name" value="Histone-fold"/>
    <property type="match status" value="1"/>
</dbReference>
<dbReference type="GO" id="GO:0017054">
    <property type="term" value="C:negative cofactor 2 complex"/>
    <property type="evidence" value="ECO:0007669"/>
    <property type="project" value="TreeGrafter"/>
</dbReference>
<dbReference type="WBParaSite" id="ACRNAN_scaffold2403.g22945.t1">
    <property type="protein sequence ID" value="ACRNAN_scaffold2403.g22945.t1"/>
    <property type="gene ID" value="ACRNAN_scaffold2403.g22945"/>
</dbReference>
<dbReference type="PANTHER" id="PTHR10252:SF5">
    <property type="entry name" value="DR1-ASSOCIATED COREPRESSOR"/>
    <property type="match status" value="1"/>
</dbReference>
<evidence type="ECO:0000313" key="5">
    <source>
        <dbReference type="Proteomes" id="UP000887540"/>
    </source>
</evidence>
<dbReference type="GO" id="GO:0001046">
    <property type="term" value="F:core promoter sequence-specific DNA binding"/>
    <property type="evidence" value="ECO:0007669"/>
    <property type="project" value="TreeGrafter"/>
</dbReference>
<protein>
    <submittedName>
        <fullName evidence="6">Transcription factor CBF/NF-Y/archaeal histone domain-containing protein</fullName>
    </submittedName>
</protein>
<dbReference type="InterPro" id="IPR050568">
    <property type="entry name" value="Transcr_DNA_Rep_Reg"/>
</dbReference>
<sequence length="393" mass="43956">MSIEITNENKPENMEDDKASSSEPINLKALLDKALHMEVPVQDENGWKTITEEWKMDYMNDMDCPTSSASADYAAGKIKRRRFSSARVQPTRIKKVMQSDEDIGRMVASVPVAIGSAMEQFAERLLETAAQCVQFSNCRTLSPMHIRYAVMTQPHLAFLESLMKDIPLPKFSSDYLESQSHMLSTQLRSSLLDPTLTSASTSEAATTPTNVKAVLETPFNFPIESYNNLAAADLRNFPMLNMNQIRPPVVEQNWNASFNNNIEDPPKRKRGRPRKVEKDRFITDPSLEEKKDLFLNFQQQQQPPFRNGHDLQLNATTTTPPVKVDPDRLLMPPPAILPINRPRKSSDSSSPGVLLKPISLLTTSNNGGNQIPVTMNTENNTSNGEAKVADVVL</sequence>
<dbReference type="CDD" id="cd22906">
    <property type="entry name" value="HFD_DRAP1"/>
    <property type="match status" value="1"/>
</dbReference>
<feature type="region of interest" description="Disordered" evidence="3">
    <location>
        <begin position="1"/>
        <end position="22"/>
    </location>
</feature>
<feature type="region of interest" description="Disordered" evidence="3">
    <location>
        <begin position="318"/>
        <end position="354"/>
    </location>
</feature>
<dbReference type="Pfam" id="PF00808">
    <property type="entry name" value="CBFD_NFYB_HMF"/>
    <property type="match status" value="1"/>
</dbReference>
<dbReference type="Proteomes" id="UP000887540">
    <property type="component" value="Unplaced"/>
</dbReference>
<feature type="region of interest" description="Disordered" evidence="3">
    <location>
        <begin position="257"/>
        <end position="277"/>
    </location>
</feature>
<dbReference type="GO" id="GO:0016251">
    <property type="term" value="F:RNA polymerase II general transcription initiation factor activity"/>
    <property type="evidence" value="ECO:0007669"/>
    <property type="project" value="TreeGrafter"/>
</dbReference>
<proteinExistence type="predicted"/>
<dbReference type="PANTHER" id="PTHR10252">
    <property type="entry name" value="HISTONE-LIKE TRANSCRIPTION FACTOR CCAAT-RELATED"/>
    <property type="match status" value="1"/>
</dbReference>
<organism evidence="5 6">
    <name type="scientific">Acrobeloides nanus</name>
    <dbReference type="NCBI Taxonomy" id="290746"/>
    <lineage>
        <taxon>Eukaryota</taxon>
        <taxon>Metazoa</taxon>
        <taxon>Ecdysozoa</taxon>
        <taxon>Nematoda</taxon>
        <taxon>Chromadorea</taxon>
        <taxon>Rhabditida</taxon>
        <taxon>Tylenchina</taxon>
        <taxon>Cephalobomorpha</taxon>
        <taxon>Cephaloboidea</taxon>
        <taxon>Cephalobidae</taxon>
        <taxon>Acrobeloides</taxon>
    </lineage>
</organism>
<dbReference type="GO" id="GO:0046982">
    <property type="term" value="F:protein heterodimerization activity"/>
    <property type="evidence" value="ECO:0007669"/>
    <property type="project" value="InterPro"/>
</dbReference>
<dbReference type="InterPro" id="IPR009072">
    <property type="entry name" value="Histone-fold"/>
</dbReference>
<reference evidence="6" key="1">
    <citation type="submission" date="2022-11" db="UniProtKB">
        <authorList>
            <consortium name="WormBaseParasite"/>
        </authorList>
    </citation>
    <scope>IDENTIFICATION</scope>
</reference>
<evidence type="ECO:0000256" key="1">
    <source>
        <dbReference type="ARBA" id="ARBA00004123"/>
    </source>
</evidence>
<evidence type="ECO:0000313" key="6">
    <source>
        <dbReference type="WBParaSite" id="ACRNAN_scaffold2403.g22945.t1"/>
    </source>
</evidence>
<feature type="compositionally biased region" description="Basic and acidic residues" evidence="3">
    <location>
        <begin position="7"/>
        <end position="20"/>
    </location>
</feature>
<dbReference type="InterPro" id="IPR003958">
    <property type="entry name" value="CBFA_NFYB_domain"/>
</dbReference>
<accession>A0A914DDM5</accession>
<evidence type="ECO:0000256" key="2">
    <source>
        <dbReference type="ARBA" id="ARBA00023242"/>
    </source>
</evidence>
<keyword evidence="5" id="KW-1185">Reference proteome</keyword>
<name>A0A914DDM5_9BILA</name>
<evidence type="ECO:0000259" key="4">
    <source>
        <dbReference type="Pfam" id="PF00808"/>
    </source>
</evidence>